<evidence type="ECO:0000259" key="7">
    <source>
        <dbReference type="Pfam" id="PF24842"/>
    </source>
</evidence>
<accession>A0A1V8T904</accession>
<dbReference type="Gene3D" id="3.10.330.10">
    <property type="match status" value="1"/>
</dbReference>
<dbReference type="Gene3D" id="2.40.40.50">
    <property type="entry name" value="Ubiquitin fusion degradation protein UFD1, N-terminal domain"/>
    <property type="match status" value="1"/>
</dbReference>
<proteinExistence type="inferred from homology"/>
<dbReference type="InParanoid" id="A0A1V8T904"/>
<dbReference type="PANTHER" id="PTHR12555:SF15">
    <property type="entry name" value="FUSION DEGRADATION PROTEIN (UFD1), PUTATIVE (AFU_ORTHOLOGUE AFUA_4G04640)-RELATED"/>
    <property type="match status" value="1"/>
</dbReference>
<evidence type="ECO:0000259" key="4">
    <source>
        <dbReference type="Pfam" id="PF03152"/>
    </source>
</evidence>
<dbReference type="EMBL" id="NAJO01000013">
    <property type="protein sequence ID" value="OQO07886.1"/>
    <property type="molecule type" value="Genomic_DNA"/>
</dbReference>
<dbReference type="OrthoDB" id="193703at2759"/>
<dbReference type="InterPro" id="IPR056012">
    <property type="entry name" value="DUF7590"/>
</dbReference>
<dbReference type="GO" id="GO:0034098">
    <property type="term" value="C:VCP-NPL4-UFD1 AAA ATPase complex"/>
    <property type="evidence" value="ECO:0007669"/>
    <property type="project" value="TreeGrafter"/>
</dbReference>
<dbReference type="GO" id="GO:0036503">
    <property type="term" value="P:ERAD pathway"/>
    <property type="evidence" value="ECO:0007669"/>
    <property type="project" value="TreeGrafter"/>
</dbReference>
<dbReference type="GO" id="GO:0006511">
    <property type="term" value="P:ubiquitin-dependent protein catabolic process"/>
    <property type="evidence" value="ECO:0007669"/>
    <property type="project" value="InterPro"/>
</dbReference>
<evidence type="ECO:0000313" key="8">
    <source>
        <dbReference type="EMBL" id="OQO07886.1"/>
    </source>
</evidence>
<dbReference type="PANTHER" id="PTHR12555">
    <property type="entry name" value="UBIQUITIN FUSION DEGRADATON PROTEIN 1"/>
    <property type="match status" value="1"/>
</dbReference>
<keyword evidence="2" id="KW-0833">Ubl conjugation pathway</keyword>
<feature type="region of interest" description="Disordered" evidence="3">
    <location>
        <begin position="404"/>
        <end position="423"/>
    </location>
</feature>
<dbReference type="Pfam" id="PF24503">
    <property type="entry name" value="DUF7590"/>
    <property type="match status" value="1"/>
</dbReference>
<dbReference type="InterPro" id="IPR032353">
    <property type="entry name" value="AZUL"/>
</dbReference>
<dbReference type="Pfam" id="PF03152">
    <property type="entry name" value="UFD1_N1"/>
    <property type="match status" value="1"/>
</dbReference>
<organism evidence="8 9">
    <name type="scientific">Cryoendolithus antarcticus</name>
    <dbReference type="NCBI Taxonomy" id="1507870"/>
    <lineage>
        <taxon>Eukaryota</taxon>
        <taxon>Fungi</taxon>
        <taxon>Dikarya</taxon>
        <taxon>Ascomycota</taxon>
        <taxon>Pezizomycotina</taxon>
        <taxon>Dothideomycetes</taxon>
        <taxon>Dothideomycetidae</taxon>
        <taxon>Cladosporiales</taxon>
        <taxon>Cladosporiaceae</taxon>
        <taxon>Cryoendolithus</taxon>
    </lineage>
</organism>
<dbReference type="Gene3D" id="6.10.130.10">
    <property type="entry name" value="Ubiquitin-protein ligase E3A, N-terminal zinc-binding domain (AZUL)"/>
    <property type="match status" value="1"/>
</dbReference>
<dbReference type="Pfam" id="PF16558">
    <property type="entry name" value="AZUL"/>
    <property type="match status" value="1"/>
</dbReference>
<feature type="domain" description="Ubiquitin-protein ligase E3A N-terminal zinc-binding" evidence="5">
    <location>
        <begin position="662"/>
        <end position="688"/>
    </location>
</feature>
<evidence type="ECO:0000256" key="3">
    <source>
        <dbReference type="SAM" id="MobiDB-lite"/>
    </source>
</evidence>
<name>A0A1V8T904_9PEZI</name>
<dbReference type="GO" id="GO:0031593">
    <property type="term" value="F:polyubiquitin modification-dependent protein binding"/>
    <property type="evidence" value="ECO:0007669"/>
    <property type="project" value="TreeGrafter"/>
</dbReference>
<sequence>MAELLETPVLQWSAQYFVTRAPRHKALPGDKMLLPPSALEGLLSASANAAAEFSKQSLPAFDPYNSSTYSAYKQAEAQYQDQKQQLPYPLTFRLVNPENGHAVYAGIREFSADDDEVVVSDFIAEILGLPQPNVDDHIPVDDATETNAPTQITVHVKQLPKGTFVKLRPLEAGYNPDDWRALLEQYLRQNYTTLTNKEILVVPGGKGIGGTNEEFRFLIDGFKPDVDGVCIVDTDLEVDIEALNEEQARETLKRIIDKSAKAPGTDAGSSKGGDLDLFRPQEGQVLPGEYVDYELASWNKALPLEIELSADDDGGDVDLLISPFSAHQRSKPTLEEHVFADLDDRPRKRIRLEPSNVELEHAEALFISVHAYAMEEGTTNGDSTSHQQAENPRRFTLQVRHPDPAAETIDSSITASDDPPDPNDTRCKNCTQWIPKSSIFLHENFCLRNNILCPHGCGQVFLKSSPAYASHWHCPHDLSFGSTPVSQTKHNTLSHLPPLHCPSCATLETFSSLSALAHHRTTTCPSKLILCQFCHLTVPQEGDPDVPNAEALLSGLTVHELADGARTTECHLCDRITRLRDMATHLKSHDFDRLERPPPLPCRNAMCGRTQDGCSKKGDTRAGSRMGQGSGNDLGLCSVCFGPLYVSLFDPEGKAMRRRIERRLLAQLSTGCGKIYCSNTFCATGRKNSGILPGGVGIKDAMPMVKPLLDGLGKGKDSALWFCVDKGSQRKRKLAEMLAAEGVYGFAWCAGAVEAENGELDGSRKWLSNWAPTKVEEARR</sequence>
<keyword evidence="9" id="KW-1185">Reference proteome</keyword>
<evidence type="ECO:0000313" key="9">
    <source>
        <dbReference type="Proteomes" id="UP000192596"/>
    </source>
</evidence>
<evidence type="ECO:0000259" key="6">
    <source>
        <dbReference type="Pfam" id="PF24503"/>
    </source>
</evidence>
<dbReference type="InterPro" id="IPR055417">
    <property type="entry name" value="UFD1_N1"/>
</dbReference>
<feature type="domain" description="Ubiquitin fusion degradation protein UFD1 N-terminal subdomain 1" evidence="4">
    <location>
        <begin position="83"/>
        <end position="133"/>
    </location>
</feature>
<feature type="domain" description="Ubiquitin fusion degradation protein UFD1 N-terminal subdomain 2" evidence="7">
    <location>
        <begin position="161"/>
        <end position="242"/>
    </location>
</feature>
<dbReference type="STRING" id="1507870.A0A1V8T904"/>
<feature type="domain" description="DUF7590" evidence="6">
    <location>
        <begin position="268"/>
        <end position="401"/>
    </location>
</feature>
<dbReference type="InterPro" id="IPR004854">
    <property type="entry name" value="Ufd1-like"/>
</dbReference>
<dbReference type="AlphaFoldDB" id="A0A1V8T904"/>
<comment type="caution">
    <text evidence="8">The sequence shown here is derived from an EMBL/GenBank/DDBJ whole genome shotgun (WGS) entry which is preliminary data.</text>
</comment>
<evidence type="ECO:0000256" key="1">
    <source>
        <dbReference type="ARBA" id="ARBA00006043"/>
    </source>
</evidence>
<evidence type="ECO:0000259" key="5">
    <source>
        <dbReference type="Pfam" id="PF16558"/>
    </source>
</evidence>
<dbReference type="Pfam" id="PF24842">
    <property type="entry name" value="UFD1_N2"/>
    <property type="match status" value="1"/>
</dbReference>
<reference evidence="9" key="1">
    <citation type="submission" date="2017-03" db="EMBL/GenBank/DDBJ databases">
        <title>Genomes of endolithic fungi from Antarctica.</title>
        <authorList>
            <person name="Coleine C."/>
            <person name="Masonjones S."/>
            <person name="Stajich J.E."/>
        </authorList>
    </citation>
    <scope>NUCLEOTIDE SEQUENCE [LARGE SCALE GENOMIC DNA]</scope>
    <source>
        <strain evidence="9">CCFEE 5527</strain>
    </source>
</reference>
<dbReference type="InterPro" id="IPR042556">
    <property type="entry name" value="AZUL_sf"/>
</dbReference>
<dbReference type="Pfam" id="PF23580">
    <property type="entry name" value="Znf_XAF1_N"/>
    <property type="match status" value="1"/>
</dbReference>
<dbReference type="InterPro" id="IPR042299">
    <property type="entry name" value="Ufd1-like_Nn"/>
</dbReference>
<dbReference type="InterPro" id="IPR055418">
    <property type="entry name" value="UFD1_N2"/>
</dbReference>
<gene>
    <name evidence="8" type="ORF">B0A48_06678</name>
</gene>
<protein>
    <submittedName>
        <fullName evidence="8">Uncharacterized protein</fullName>
    </submittedName>
</protein>
<comment type="similarity">
    <text evidence="1">Belongs to the UFD1 family.</text>
</comment>
<dbReference type="Proteomes" id="UP000192596">
    <property type="component" value="Unassembled WGS sequence"/>
</dbReference>
<evidence type="ECO:0000256" key="2">
    <source>
        <dbReference type="ARBA" id="ARBA00022786"/>
    </source>
</evidence>